<dbReference type="InterPro" id="IPR005789">
    <property type="entry name" value="Thr_deHydtase_catblc"/>
</dbReference>
<dbReference type="InterPro" id="IPR002912">
    <property type="entry name" value="ACT_dom"/>
</dbReference>
<keyword evidence="8" id="KW-1185">Reference proteome</keyword>
<dbReference type="CDD" id="cd04886">
    <property type="entry name" value="ACT_ThrD-II-like"/>
    <property type="match status" value="1"/>
</dbReference>
<dbReference type="GO" id="GO:0009097">
    <property type="term" value="P:isoleucine biosynthetic process"/>
    <property type="evidence" value="ECO:0007669"/>
    <property type="project" value="TreeGrafter"/>
</dbReference>
<accession>A0A6G5QIB3</accession>
<dbReference type="AlphaFoldDB" id="A0A6G5QIB3"/>
<dbReference type="PANTHER" id="PTHR48078:SF6">
    <property type="entry name" value="L-THREONINE DEHYDRATASE CATABOLIC TDCB"/>
    <property type="match status" value="1"/>
</dbReference>
<comment type="cofactor">
    <cofactor evidence="1">
        <name>pyridoxal 5'-phosphate</name>
        <dbReference type="ChEBI" id="CHEBI:597326"/>
    </cofactor>
</comment>
<name>A0A6G5QIB3_9BACT</name>
<dbReference type="Gene3D" id="3.40.50.1100">
    <property type="match status" value="2"/>
</dbReference>
<dbReference type="GO" id="GO:0030170">
    <property type="term" value="F:pyridoxal phosphate binding"/>
    <property type="evidence" value="ECO:0007669"/>
    <property type="project" value="InterPro"/>
</dbReference>
<evidence type="ECO:0000256" key="3">
    <source>
        <dbReference type="ARBA" id="ARBA00022898"/>
    </source>
</evidence>
<dbReference type="FunFam" id="3.40.50.1100:FF:000007">
    <property type="entry name" value="L-threonine dehydratase catabolic TdcB"/>
    <property type="match status" value="1"/>
</dbReference>
<proteinExistence type="inferred from homology"/>
<evidence type="ECO:0000256" key="4">
    <source>
        <dbReference type="ARBA" id="ARBA00023239"/>
    </source>
</evidence>
<sequence>MVLLNKIIQAKRTISGFVDRTPFAFSSKLSTLSGAKIYLKEENLQRTGAYKIRGAYNKIANLSDDERKKGVVAASAGNHAQGVAISAREFGIKAVIVMPESTPLLKVANTRALGAEILLKGDNFDEAYEFAINYAKEHSMSFIHPFNDEFVMAGQGTIGLEMLDEVADLDIVIIPVGGGGLASGISSCVKQVNPDVKVVCVGAKGAPAMFESFKAKKSINSKSVRTIADGIAVRDASETTLANIIECVDEFVQVDDEEIANAILFLLESQKIVVEGAGAAGVAALMHGKIKHKKDAKIGIVLSGGNIDVQMLSIIIEKGLIKSARKMIIQVTLIDKPGALLALTDTLKTANANIVKIDYDRFSTELEYGDASIIITLETKGKDHQELVATLLNQNGFEFKQIF</sequence>
<evidence type="ECO:0000256" key="1">
    <source>
        <dbReference type="ARBA" id="ARBA00001933"/>
    </source>
</evidence>
<evidence type="ECO:0000313" key="7">
    <source>
        <dbReference type="EMBL" id="QCD45236.1"/>
    </source>
</evidence>
<dbReference type="Proteomes" id="UP000503264">
    <property type="component" value="Chromosome"/>
</dbReference>
<dbReference type="CDD" id="cd01562">
    <property type="entry name" value="Thr-dehyd"/>
    <property type="match status" value="1"/>
</dbReference>
<evidence type="ECO:0000259" key="6">
    <source>
        <dbReference type="PROSITE" id="PS51671"/>
    </source>
</evidence>
<dbReference type="PROSITE" id="PS51671">
    <property type="entry name" value="ACT"/>
    <property type="match status" value="1"/>
</dbReference>
<dbReference type="GO" id="GO:0006565">
    <property type="term" value="P:L-serine catabolic process"/>
    <property type="evidence" value="ECO:0007669"/>
    <property type="project" value="TreeGrafter"/>
</dbReference>
<reference evidence="7 8" key="1">
    <citation type="submission" date="2016-07" db="EMBL/GenBank/DDBJ databases">
        <title>Comparative genomics of the Campylobacter concisus group.</title>
        <authorList>
            <person name="Miller W.G."/>
            <person name="Yee E."/>
            <person name="Chapman M.H."/>
            <person name="Huynh S."/>
            <person name="Bono J.L."/>
            <person name="On S.L.W."/>
            <person name="StLeger J."/>
            <person name="Foster G."/>
            <person name="Parker C.T."/>
        </authorList>
    </citation>
    <scope>NUCLEOTIDE SEQUENCE [LARGE SCALE GENOMIC DNA]</scope>
    <source>
        <strain evidence="7 8">CCUG 21559</strain>
    </source>
</reference>
<comment type="catalytic activity">
    <reaction evidence="5">
        <text>L-serine = pyruvate + NH4(+)</text>
        <dbReference type="Rhea" id="RHEA:19169"/>
        <dbReference type="ChEBI" id="CHEBI:15361"/>
        <dbReference type="ChEBI" id="CHEBI:28938"/>
        <dbReference type="ChEBI" id="CHEBI:33384"/>
        <dbReference type="EC" id="4.3.1.17"/>
    </reaction>
</comment>
<dbReference type="InterPro" id="IPR036052">
    <property type="entry name" value="TrpB-like_PALP_sf"/>
</dbReference>
<organism evidence="7 8">
    <name type="scientific">Campylobacter mucosalis CCUG 21559</name>
    <dbReference type="NCBI Taxonomy" id="1032067"/>
    <lineage>
        <taxon>Bacteria</taxon>
        <taxon>Pseudomonadati</taxon>
        <taxon>Campylobacterota</taxon>
        <taxon>Epsilonproteobacteria</taxon>
        <taxon>Campylobacterales</taxon>
        <taxon>Campylobacteraceae</taxon>
        <taxon>Campylobacter</taxon>
    </lineage>
</organism>
<keyword evidence="3" id="KW-0663">Pyridoxal phosphate</keyword>
<dbReference type="EMBL" id="CP012542">
    <property type="protein sequence ID" value="QCD45236.1"/>
    <property type="molecule type" value="Genomic_DNA"/>
</dbReference>
<protein>
    <submittedName>
        <fullName evidence="7">Threonine deaminase</fullName>
    </submittedName>
</protein>
<dbReference type="InterPro" id="IPR050147">
    <property type="entry name" value="Ser/Thr_Dehydratase"/>
</dbReference>
<gene>
    <name evidence="7" type="primary">ilvA</name>
    <name evidence="7" type="ORF">CMUC_1475</name>
</gene>
<evidence type="ECO:0000256" key="2">
    <source>
        <dbReference type="ARBA" id="ARBA00010869"/>
    </source>
</evidence>
<dbReference type="GO" id="GO:0003941">
    <property type="term" value="F:L-serine ammonia-lyase activity"/>
    <property type="evidence" value="ECO:0007669"/>
    <property type="project" value="UniProtKB-EC"/>
</dbReference>
<dbReference type="InterPro" id="IPR001926">
    <property type="entry name" value="TrpB-like_PALP"/>
</dbReference>
<dbReference type="SUPFAM" id="SSF53686">
    <property type="entry name" value="Tryptophan synthase beta subunit-like PLP-dependent enzymes"/>
    <property type="match status" value="1"/>
</dbReference>
<feature type="domain" description="ACT" evidence="6">
    <location>
        <begin position="328"/>
        <end position="403"/>
    </location>
</feature>
<dbReference type="GO" id="GO:0004794">
    <property type="term" value="F:threonine deaminase activity"/>
    <property type="evidence" value="ECO:0007669"/>
    <property type="project" value="InterPro"/>
</dbReference>
<dbReference type="RefSeq" id="WP_169777108.1">
    <property type="nucleotide sequence ID" value="NZ_CP012542.1"/>
</dbReference>
<evidence type="ECO:0000256" key="5">
    <source>
        <dbReference type="ARBA" id="ARBA00049406"/>
    </source>
</evidence>
<dbReference type="PANTHER" id="PTHR48078">
    <property type="entry name" value="THREONINE DEHYDRATASE, MITOCHONDRIAL-RELATED"/>
    <property type="match status" value="1"/>
</dbReference>
<comment type="similarity">
    <text evidence="2">Belongs to the serine/threonine dehydratase family.</text>
</comment>
<dbReference type="InterPro" id="IPR000634">
    <property type="entry name" value="Ser/Thr_deHydtase_PyrdxlP-BS"/>
</dbReference>
<evidence type="ECO:0000313" key="8">
    <source>
        <dbReference type="Proteomes" id="UP000503264"/>
    </source>
</evidence>
<keyword evidence="4" id="KW-0456">Lyase</keyword>
<dbReference type="Pfam" id="PF00291">
    <property type="entry name" value="PALP"/>
    <property type="match status" value="1"/>
</dbReference>
<dbReference type="GO" id="GO:0006567">
    <property type="term" value="P:L-threonine catabolic process"/>
    <property type="evidence" value="ECO:0007669"/>
    <property type="project" value="InterPro"/>
</dbReference>
<dbReference type="InterPro" id="IPR044561">
    <property type="entry name" value="ACT_ThrD-II-like"/>
</dbReference>
<dbReference type="NCBIfam" id="TIGR01127">
    <property type="entry name" value="ilvA_1Cterm"/>
    <property type="match status" value="1"/>
</dbReference>
<dbReference type="PROSITE" id="PS00165">
    <property type="entry name" value="DEHYDRATASE_SER_THR"/>
    <property type="match status" value="1"/>
</dbReference>